<accession>A0ABW2LNQ1</accession>
<dbReference type="Proteomes" id="UP001596504">
    <property type="component" value="Unassembled WGS sequence"/>
</dbReference>
<organism evidence="2 3">
    <name type="scientific">Saccharopolyspora griseoalba</name>
    <dbReference type="NCBI Taxonomy" id="1431848"/>
    <lineage>
        <taxon>Bacteria</taxon>
        <taxon>Bacillati</taxon>
        <taxon>Actinomycetota</taxon>
        <taxon>Actinomycetes</taxon>
        <taxon>Pseudonocardiales</taxon>
        <taxon>Pseudonocardiaceae</taxon>
        <taxon>Saccharopolyspora</taxon>
    </lineage>
</organism>
<feature type="domain" description="HTH cro/C1-type" evidence="1">
    <location>
        <begin position="17"/>
        <end position="71"/>
    </location>
</feature>
<dbReference type="Gene3D" id="1.10.260.40">
    <property type="entry name" value="lambda repressor-like DNA-binding domains"/>
    <property type="match status" value="1"/>
</dbReference>
<keyword evidence="3" id="KW-1185">Reference proteome</keyword>
<dbReference type="CDD" id="cd00093">
    <property type="entry name" value="HTH_XRE"/>
    <property type="match status" value="1"/>
</dbReference>
<evidence type="ECO:0000259" key="1">
    <source>
        <dbReference type="PROSITE" id="PS50943"/>
    </source>
</evidence>
<name>A0ABW2LNQ1_9PSEU</name>
<gene>
    <name evidence="2" type="ORF">ACFQRI_15515</name>
</gene>
<comment type="caution">
    <text evidence="2">The sequence shown here is derived from an EMBL/GenBank/DDBJ whole genome shotgun (WGS) entry which is preliminary data.</text>
</comment>
<dbReference type="InterPro" id="IPR010982">
    <property type="entry name" value="Lambda_DNA-bd_dom_sf"/>
</dbReference>
<sequence>MARPEALGGTAELGSRLRELREERRLTQSELGRALGVAVSSISSWEGGVKIPTMRRLADYATYFAADADARLPELDSLSAEQRSERNRLKRELERLRAAGKDPVPAGSGALDFWRFRDEGPVRIVTGELSAESMSPAASVEQLNYVGLTAHSDLDAAVELFGHVRALNPGSDVGIQLARKLADDDLRAHLVFLGSGLINPWVGALTAEWPVRQVGDDSVPDGEVFELAGEPPRRLKPVFRHGLLIEDVGMLVRIPNPNNIRRTLTICSGVFTRGGFGAVRSLTDPKIRARNHEYVTGRFGEAANFGLLMRVPVINHATGTPDLQNPATRLHEWHPAT</sequence>
<dbReference type="SUPFAM" id="SSF47413">
    <property type="entry name" value="lambda repressor-like DNA-binding domains"/>
    <property type="match status" value="1"/>
</dbReference>
<proteinExistence type="predicted"/>
<evidence type="ECO:0000313" key="2">
    <source>
        <dbReference type="EMBL" id="MFC7342810.1"/>
    </source>
</evidence>
<dbReference type="Pfam" id="PF13560">
    <property type="entry name" value="HTH_31"/>
    <property type="match status" value="1"/>
</dbReference>
<evidence type="ECO:0000313" key="3">
    <source>
        <dbReference type="Proteomes" id="UP001596504"/>
    </source>
</evidence>
<dbReference type="SMART" id="SM00530">
    <property type="entry name" value="HTH_XRE"/>
    <property type="match status" value="1"/>
</dbReference>
<protein>
    <submittedName>
        <fullName evidence="2">Helix-turn-helix domain-containing protein</fullName>
    </submittedName>
</protein>
<dbReference type="RefSeq" id="WP_380669068.1">
    <property type="nucleotide sequence ID" value="NZ_JBHTCJ010000007.1"/>
</dbReference>
<reference evidence="3" key="1">
    <citation type="journal article" date="2019" name="Int. J. Syst. Evol. Microbiol.">
        <title>The Global Catalogue of Microorganisms (GCM) 10K type strain sequencing project: providing services to taxonomists for standard genome sequencing and annotation.</title>
        <authorList>
            <consortium name="The Broad Institute Genomics Platform"/>
            <consortium name="The Broad Institute Genome Sequencing Center for Infectious Disease"/>
            <person name="Wu L."/>
            <person name="Ma J."/>
        </authorList>
    </citation>
    <scope>NUCLEOTIDE SEQUENCE [LARGE SCALE GENOMIC DNA]</scope>
    <source>
        <strain evidence="3">WLHS5</strain>
    </source>
</reference>
<dbReference type="PROSITE" id="PS50943">
    <property type="entry name" value="HTH_CROC1"/>
    <property type="match status" value="1"/>
</dbReference>
<dbReference type="EMBL" id="JBHTCJ010000007">
    <property type="protein sequence ID" value="MFC7342810.1"/>
    <property type="molecule type" value="Genomic_DNA"/>
</dbReference>
<dbReference type="InterPro" id="IPR001387">
    <property type="entry name" value="Cro/C1-type_HTH"/>
</dbReference>